<dbReference type="PANTHER" id="PTHR10106">
    <property type="entry name" value="CYTOCHROME B561-RELATED"/>
    <property type="match status" value="1"/>
</dbReference>
<keyword evidence="6" id="KW-0479">Metal-binding</keyword>
<dbReference type="RefSeq" id="XP_013898584.1">
    <property type="nucleotide sequence ID" value="XM_014043130.1"/>
</dbReference>
<dbReference type="AlphaFoldDB" id="A0A0D2M8C4"/>
<dbReference type="GO" id="GO:0016491">
    <property type="term" value="F:oxidoreductase activity"/>
    <property type="evidence" value="ECO:0007669"/>
    <property type="project" value="InterPro"/>
</dbReference>
<dbReference type="InterPro" id="IPR043205">
    <property type="entry name" value="CYB561/CYBRD1-like"/>
</dbReference>
<evidence type="ECO:0000313" key="13">
    <source>
        <dbReference type="EMBL" id="KIY99564.1"/>
    </source>
</evidence>
<keyword evidence="7" id="KW-0249">Electron transport</keyword>
<dbReference type="GO" id="GO:0016020">
    <property type="term" value="C:membrane"/>
    <property type="evidence" value="ECO:0007669"/>
    <property type="project" value="UniProtKB-SubCell"/>
</dbReference>
<feature type="transmembrane region" description="Helical" evidence="11">
    <location>
        <begin position="68"/>
        <end position="88"/>
    </location>
</feature>
<accession>A0A0D2M8C4</accession>
<reference evidence="13 14" key="1">
    <citation type="journal article" date="2013" name="BMC Genomics">
        <title>Reconstruction of the lipid metabolism for the microalga Monoraphidium neglectum from its genome sequence reveals characteristics suitable for biofuel production.</title>
        <authorList>
            <person name="Bogen C."/>
            <person name="Al-Dilaimi A."/>
            <person name="Albersmeier A."/>
            <person name="Wichmann J."/>
            <person name="Grundmann M."/>
            <person name="Rupp O."/>
            <person name="Lauersen K.J."/>
            <person name="Blifernez-Klassen O."/>
            <person name="Kalinowski J."/>
            <person name="Goesmann A."/>
            <person name="Mussgnug J.H."/>
            <person name="Kruse O."/>
        </authorList>
    </citation>
    <scope>NUCLEOTIDE SEQUENCE [LARGE SCALE GENOMIC DNA]</scope>
    <source>
        <strain evidence="13 14">SAG 48.87</strain>
    </source>
</reference>
<organism evidence="13 14">
    <name type="scientific">Monoraphidium neglectum</name>
    <dbReference type="NCBI Taxonomy" id="145388"/>
    <lineage>
        <taxon>Eukaryota</taxon>
        <taxon>Viridiplantae</taxon>
        <taxon>Chlorophyta</taxon>
        <taxon>core chlorophytes</taxon>
        <taxon>Chlorophyceae</taxon>
        <taxon>CS clade</taxon>
        <taxon>Sphaeropleales</taxon>
        <taxon>Selenastraceae</taxon>
        <taxon>Monoraphidium</taxon>
    </lineage>
</organism>
<keyword evidence="10 11" id="KW-0472">Membrane</keyword>
<evidence type="ECO:0000313" key="14">
    <source>
        <dbReference type="Proteomes" id="UP000054498"/>
    </source>
</evidence>
<evidence type="ECO:0000256" key="1">
    <source>
        <dbReference type="ARBA" id="ARBA00001970"/>
    </source>
</evidence>
<dbReference type="GO" id="GO:0046872">
    <property type="term" value="F:metal ion binding"/>
    <property type="evidence" value="ECO:0007669"/>
    <property type="project" value="UniProtKB-KW"/>
</dbReference>
<name>A0A0D2M8C4_9CHLO</name>
<evidence type="ECO:0000256" key="5">
    <source>
        <dbReference type="ARBA" id="ARBA00022692"/>
    </source>
</evidence>
<feature type="domain" description="Cytochrome b561" evidence="12">
    <location>
        <begin position="1"/>
        <end position="132"/>
    </location>
</feature>
<feature type="transmembrane region" description="Helical" evidence="11">
    <location>
        <begin position="12"/>
        <end position="30"/>
    </location>
</feature>
<dbReference type="InterPro" id="IPR006593">
    <property type="entry name" value="Cyt_b561/ferric_Rdtase_TM"/>
</dbReference>
<dbReference type="STRING" id="145388.A0A0D2M8C4"/>
<feature type="transmembrane region" description="Helical" evidence="11">
    <location>
        <begin position="36"/>
        <end position="56"/>
    </location>
</feature>
<evidence type="ECO:0000256" key="9">
    <source>
        <dbReference type="ARBA" id="ARBA00023004"/>
    </source>
</evidence>
<proteinExistence type="predicted"/>
<protein>
    <recommendedName>
        <fullName evidence="12">Cytochrome b561 domain-containing protein</fullName>
    </recommendedName>
</protein>
<keyword evidence="5 11" id="KW-0812">Transmembrane</keyword>
<evidence type="ECO:0000256" key="3">
    <source>
        <dbReference type="ARBA" id="ARBA00022448"/>
    </source>
</evidence>
<evidence type="ECO:0000256" key="6">
    <source>
        <dbReference type="ARBA" id="ARBA00022723"/>
    </source>
</evidence>
<comment type="subcellular location">
    <subcellularLocation>
        <location evidence="2">Membrane</location>
        <topology evidence="2">Multi-pass membrane protein</topology>
    </subcellularLocation>
</comment>
<sequence>MAPQARAAEARATYGVATAARLVSASVLAIVVWHPILMVLAFPVLMGEALLAYRAPWSASFTRPQRKVVHWVSHTLAIVCIAGGLSAVWRSHDLAKPPIPNLYSPHSFLGLSAVSLLALQVCGCTSSRDWRA</sequence>
<dbReference type="SMART" id="SM00665">
    <property type="entry name" value="B561"/>
    <property type="match status" value="1"/>
</dbReference>
<feature type="transmembrane region" description="Helical" evidence="11">
    <location>
        <begin position="108"/>
        <end position="126"/>
    </location>
</feature>
<dbReference type="OrthoDB" id="907479at2759"/>
<dbReference type="EMBL" id="KK101811">
    <property type="protein sequence ID" value="KIY99564.1"/>
    <property type="molecule type" value="Genomic_DNA"/>
</dbReference>
<gene>
    <name evidence="13" type="ORF">MNEG_8399</name>
</gene>
<dbReference type="PANTHER" id="PTHR10106:SF0">
    <property type="entry name" value="LD36721P"/>
    <property type="match status" value="1"/>
</dbReference>
<dbReference type="Proteomes" id="UP000054498">
    <property type="component" value="Unassembled WGS sequence"/>
</dbReference>
<dbReference type="KEGG" id="mng:MNEG_8399"/>
<evidence type="ECO:0000256" key="4">
    <source>
        <dbReference type="ARBA" id="ARBA00022617"/>
    </source>
</evidence>
<evidence type="ECO:0000259" key="12">
    <source>
        <dbReference type="PROSITE" id="PS50939"/>
    </source>
</evidence>
<dbReference type="Pfam" id="PF03188">
    <property type="entry name" value="Cytochrom_B561"/>
    <property type="match status" value="1"/>
</dbReference>
<dbReference type="PROSITE" id="PS50939">
    <property type="entry name" value="CYTOCHROME_B561"/>
    <property type="match status" value="1"/>
</dbReference>
<dbReference type="Gene3D" id="1.20.120.1770">
    <property type="match status" value="1"/>
</dbReference>
<keyword evidence="8 11" id="KW-1133">Transmembrane helix</keyword>
<keyword evidence="4" id="KW-0349">Heme</keyword>
<evidence type="ECO:0000256" key="2">
    <source>
        <dbReference type="ARBA" id="ARBA00004141"/>
    </source>
</evidence>
<keyword evidence="14" id="KW-1185">Reference proteome</keyword>
<comment type="cofactor">
    <cofactor evidence="1">
        <name>heme b</name>
        <dbReference type="ChEBI" id="CHEBI:60344"/>
    </cofactor>
</comment>
<evidence type="ECO:0000256" key="11">
    <source>
        <dbReference type="SAM" id="Phobius"/>
    </source>
</evidence>
<evidence type="ECO:0000256" key="8">
    <source>
        <dbReference type="ARBA" id="ARBA00022989"/>
    </source>
</evidence>
<evidence type="ECO:0000256" key="10">
    <source>
        <dbReference type="ARBA" id="ARBA00023136"/>
    </source>
</evidence>
<dbReference type="GeneID" id="25741275"/>
<keyword evidence="3" id="KW-0813">Transport</keyword>
<keyword evidence="9" id="KW-0408">Iron</keyword>
<evidence type="ECO:0000256" key="7">
    <source>
        <dbReference type="ARBA" id="ARBA00022982"/>
    </source>
</evidence>